<accession>A0AAN4UVE4</accession>
<dbReference type="AlphaFoldDB" id="A0AAN4UVE4"/>
<dbReference type="SUPFAM" id="SSF46785">
    <property type="entry name" value="Winged helix' DNA-binding domain"/>
    <property type="match status" value="1"/>
</dbReference>
<dbReference type="PROSITE" id="PS51077">
    <property type="entry name" value="HTH_ICLR"/>
    <property type="match status" value="1"/>
</dbReference>
<feature type="domain" description="HTH iclR-type" evidence="4">
    <location>
        <begin position="48"/>
        <end position="108"/>
    </location>
</feature>
<dbReference type="Gene3D" id="3.30.450.40">
    <property type="match status" value="1"/>
</dbReference>
<comment type="caution">
    <text evidence="6">The sequence shown here is derived from an EMBL/GenBank/DDBJ whole genome shotgun (WGS) entry which is preliminary data.</text>
</comment>
<evidence type="ECO:0000256" key="3">
    <source>
        <dbReference type="ARBA" id="ARBA00023163"/>
    </source>
</evidence>
<dbReference type="Proteomes" id="UP000634647">
    <property type="component" value="Unassembled WGS sequence"/>
</dbReference>
<dbReference type="GO" id="GO:0003677">
    <property type="term" value="F:DNA binding"/>
    <property type="evidence" value="ECO:0007669"/>
    <property type="project" value="UniProtKB-KW"/>
</dbReference>
<dbReference type="InterPro" id="IPR036390">
    <property type="entry name" value="WH_DNA-bd_sf"/>
</dbReference>
<dbReference type="SMART" id="SM00346">
    <property type="entry name" value="HTH_ICLR"/>
    <property type="match status" value="1"/>
</dbReference>
<keyword evidence="1" id="KW-0805">Transcription regulation</keyword>
<dbReference type="InterPro" id="IPR012794">
    <property type="entry name" value="PcaR_PcaU"/>
</dbReference>
<dbReference type="PANTHER" id="PTHR30136">
    <property type="entry name" value="HELIX-TURN-HELIX TRANSCRIPTIONAL REGULATOR, ICLR FAMILY"/>
    <property type="match status" value="1"/>
</dbReference>
<name>A0AAN4UVE4_9RHOB</name>
<dbReference type="Gene3D" id="1.10.10.10">
    <property type="entry name" value="Winged helix-like DNA-binding domain superfamily/Winged helix DNA-binding domain"/>
    <property type="match status" value="1"/>
</dbReference>
<dbReference type="Pfam" id="PF09339">
    <property type="entry name" value="HTH_IclR"/>
    <property type="match status" value="1"/>
</dbReference>
<organism evidence="6 7">
    <name type="scientific">Allgaiera indica</name>
    <dbReference type="NCBI Taxonomy" id="765699"/>
    <lineage>
        <taxon>Bacteria</taxon>
        <taxon>Pseudomonadati</taxon>
        <taxon>Pseudomonadota</taxon>
        <taxon>Alphaproteobacteria</taxon>
        <taxon>Rhodobacterales</taxon>
        <taxon>Paracoccaceae</taxon>
        <taxon>Allgaiera</taxon>
    </lineage>
</organism>
<dbReference type="PROSITE" id="PS51078">
    <property type="entry name" value="ICLR_ED"/>
    <property type="match status" value="1"/>
</dbReference>
<dbReference type="InterPro" id="IPR029016">
    <property type="entry name" value="GAF-like_dom_sf"/>
</dbReference>
<proteinExistence type="predicted"/>
<dbReference type="PANTHER" id="PTHR30136:SF34">
    <property type="entry name" value="TRANSCRIPTIONAL REGULATOR"/>
    <property type="match status" value="1"/>
</dbReference>
<evidence type="ECO:0000313" key="7">
    <source>
        <dbReference type="Proteomes" id="UP000634647"/>
    </source>
</evidence>
<dbReference type="InterPro" id="IPR050707">
    <property type="entry name" value="HTH_MetabolicPath_Reg"/>
</dbReference>
<evidence type="ECO:0000256" key="1">
    <source>
        <dbReference type="ARBA" id="ARBA00023015"/>
    </source>
</evidence>
<evidence type="ECO:0000313" key="6">
    <source>
        <dbReference type="EMBL" id="GHE05482.1"/>
    </source>
</evidence>
<feature type="domain" description="IclR-ED" evidence="5">
    <location>
        <begin position="109"/>
        <end position="292"/>
    </location>
</feature>
<dbReference type="InterPro" id="IPR036388">
    <property type="entry name" value="WH-like_DNA-bd_sf"/>
</dbReference>
<dbReference type="Pfam" id="PF01614">
    <property type="entry name" value="IclR_C"/>
    <property type="match status" value="1"/>
</dbReference>
<evidence type="ECO:0000256" key="2">
    <source>
        <dbReference type="ARBA" id="ARBA00023125"/>
    </source>
</evidence>
<keyword evidence="2" id="KW-0238">DNA-binding</keyword>
<keyword evidence="3" id="KW-0804">Transcription</keyword>
<reference evidence="6" key="1">
    <citation type="journal article" date="2014" name="Int. J. Syst. Evol. Microbiol.">
        <title>Complete genome sequence of Corynebacterium casei LMG S-19264T (=DSM 44701T), isolated from a smear-ripened cheese.</title>
        <authorList>
            <consortium name="US DOE Joint Genome Institute (JGI-PGF)"/>
            <person name="Walter F."/>
            <person name="Albersmeier A."/>
            <person name="Kalinowski J."/>
            <person name="Ruckert C."/>
        </authorList>
    </citation>
    <scope>NUCLEOTIDE SEQUENCE</scope>
    <source>
        <strain evidence="6">CGMCC 1.10859</strain>
    </source>
</reference>
<gene>
    <name evidence="6" type="ORF">GCM10008024_36500</name>
</gene>
<protein>
    <submittedName>
        <fullName evidence="6">IclR family transcriptional regulator</fullName>
    </submittedName>
</protein>
<evidence type="ECO:0000259" key="5">
    <source>
        <dbReference type="PROSITE" id="PS51078"/>
    </source>
</evidence>
<dbReference type="GO" id="GO:0045893">
    <property type="term" value="P:positive regulation of DNA-templated transcription"/>
    <property type="evidence" value="ECO:0007669"/>
    <property type="project" value="InterPro"/>
</dbReference>
<dbReference type="GO" id="GO:0045892">
    <property type="term" value="P:negative regulation of DNA-templated transcription"/>
    <property type="evidence" value="ECO:0007669"/>
    <property type="project" value="TreeGrafter"/>
</dbReference>
<dbReference type="EMBL" id="BNAB01000025">
    <property type="protein sequence ID" value="GHE05482.1"/>
    <property type="molecule type" value="Genomic_DNA"/>
</dbReference>
<evidence type="ECO:0000259" key="4">
    <source>
        <dbReference type="PROSITE" id="PS51077"/>
    </source>
</evidence>
<sequence length="292" mass="31534">MNDPPAFGLGRARAAFHARRAELDICSHSQLSVRMTNNSAASRPAGIVGSFAKGLRVLEAFGTETPRRSIAEVAAATGLDRATARRCLLTLHHEGYADYDGKFFTLTPRTLRLGVGALAALPLSQIVQPWLDQLTERIGQSCSVSILDQTEIVYVARAAQRRVMSIGLMPGSRLPAHCTSMGRVLLAALPEPQARARIEASDLTPRTPHSVTEPDEILARLAEVRSSGYALIDQEVETGLRALAVPLYDLHGRVVAALNSGMAVTAEPADSLITTYLPELLRVQSGLRRVLR</sequence>
<dbReference type="GO" id="GO:0003700">
    <property type="term" value="F:DNA-binding transcription factor activity"/>
    <property type="evidence" value="ECO:0007669"/>
    <property type="project" value="TreeGrafter"/>
</dbReference>
<dbReference type="NCBIfam" id="TIGR02431">
    <property type="entry name" value="pcaR_pcaU"/>
    <property type="match status" value="1"/>
</dbReference>
<dbReference type="InterPro" id="IPR014757">
    <property type="entry name" value="Tscrpt_reg_IclR_C"/>
</dbReference>
<reference evidence="6" key="2">
    <citation type="submission" date="2023-06" db="EMBL/GenBank/DDBJ databases">
        <authorList>
            <person name="Sun Q."/>
            <person name="Zhou Y."/>
        </authorList>
    </citation>
    <scope>NUCLEOTIDE SEQUENCE</scope>
    <source>
        <strain evidence="6">CGMCC 1.10859</strain>
    </source>
</reference>
<dbReference type="InterPro" id="IPR005471">
    <property type="entry name" value="Tscrpt_reg_IclR_N"/>
</dbReference>
<dbReference type="GO" id="GO:0046278">
    <property type="term" value="P:3,4-dihydroxybenzoate metabolic process"/>
    <property type="evidence" value="ECO:0007669"/>
    <property type="project" value="InterPro"/>
</dbReference>
<dbReference type="SUPFAM" id="SSF55781">
    <property type="entry name" value="GAF domain-like"/>
    <property type="match status" value="1"/>
</dbReference>